<name>A0ACC0UPJ7_9AGAM</name>
<reference evidence="1" key="1">
    <citation type="submission" date="2021-03" db="EMBL/GenBank/DDBJ databases">
        <title>Evolutionary priming and transition to the ectomycorrhizal habit in an iconic lineage of mushroom-forming fungi: is preadaptation a requirement?</title>
        <authorList>
            <consortium name="DOE Joint Genome Institute"/>
            <person name="Looney B.P."/>
            <person name="Miyauchi S."/>
            <person name="Morin E."/>
            <person name="Drula E."/>
            <person name="Courty P.E."/>
            <person name="Chicoki N."/>
            <person name="Fauchery L."/>
            <person name="Kohler A."/>
            <person name="Kuo A."/>
            <person name="LaButti K."/>
            <person name="Pangilinan J."/>
            <person name="Lipzen A."/>
            <person name="Riley R."/>
            <person name="Andreopoulos W."/>
            <person name="He G."/>
            <person name="Johnson J."/>
            <person name="Barry K.W."/>
            <person name="Grigoriev I.V."/>
            <person name="Nagy L."/>
            <person name="Hibbett D."/>
            <person name="Henrissat B."/>
            <person name="Matheny P.B."/>
            <person name="Labbe J."/>
            <person name="Martin A.F."/>
        </authorList>
    </citation>
    <scope>NUCLEOTIDE SEQUENCE</scope>
    <source>
        <strain evidence="1">BPL698</strain>
    </source>
</reference>
<dbReference type="Proteomes" id="UP001207468">
    <property type="component" value="Unassembled WGS sequence"/>
</dbReference>
<dbReference type="EMBL" id="JAGFNK010000004">
    <property type="protein sequence ID" value="KAI9513014.1"/>
    <property type="molecule type" value="Genomic_DNA"/>
</dbReference>
<comment type="caution">
    <text evidence="1">The sequence shown here is derived from an EMBL/GenBank/DDBJ whole genome shotgun (WGS) entry which is preliminary data.</text>
</comment>
<gene>
    <name evidence="1" type="ORF">F5148DRAFT_564901</name>
</gene>
<organism evidence="1 2">
    <name type="scientific">Russula earlei</name>
    <dbReference type="NCBI Taxonomy" id="71964"/>
    <lineage>
        <taxon>Eukaryota</taxon>
        <taxon>Fungi</taxon>
        <taxon>Dikarya</taxon>
        <taxon>Basidiomycota</taxon>
        <taxon>Agaricomycotina</taxon>
        <taxon>Agaricomycetes</taxon>
        <taxon>Russulales</taxon>
        <taxon>Russulaceae</taxon>
        <taxon>Russula</taxon>
    </lineage>
</organism>
<keyword evidence="2" id="KW-1185">Reference proteome</keyword>
<evidence type="ECO:0000313" key="1">
    <source>
        <dbReference type="EMBL" id="KAI9513014.1"/>
    </source>
</evidence>
<sequence>MQLLERVYSYVSLVQVVISRSSNCVRGRDFALSPAYQRPRTFQGLGPLGGSKPPVAANTLPDTALSALPRPPSDRDLVVTATESAHNNLDVNSSQKRCALCVRRGLPAATVFVPPRYPTTTPVTIPSSFPNVAPTAEEARQIAAHTISLPPIISPPHTLRRKHHMTIPRQKSTRSLRSWAPTLSSPQPVPVSSVVRLGHPSRPYYTAIRPHLNNGAISPPPATPTTLFSPPPTLTDRGPSLPSPPPGRPSFEFTRPRSSTTSGWSLSGEIELQIELSQRREEGEEIVMGHNSRRGSIARGVRKLGTGLRDLVLRRS</sequence>
<proteinExistence type="predicted"/>
<accession>A0ACC0UPJ7</accession>
<evidence type="ECO:0000313" key="2">
    <source>
        <dbReference type="Proteomes" id="UP001207468"/>
    </source>
</evidence>
<protein>
    <submittedName>
        <fullName evidence="1">Uncharacterized protein</fullName>
    </submittedName>
</protein>